<reference evidence="1" key="1">
    <citation type="submission" date="2021-02" db="EMBL/GenBank/DDBJ databases">
        <authorList>
            <person name="Nowell W R."/>
        </authorList>
    </citation>
    <scope>NUCLEOTIDE SEQUENCE</scope>
</reference>
<accession>A0A815RM46</accession>
<evidence type="ECO:0000313" key="1">
    <source>
        <dbReference type="EMBL" id="CAF1478633.1"/>
    </source>
</evidence>
<proteinExistence type="predicted"/>
<dbReference type="EMBL" id="CAJNOR010004145">
    <property type="protein sequence ID" value="CAF1478633.1"/>
    <property type="molecule type" value="Genomic_DNA"/>
</dbReference>
<sequence>MVHFRLHPRKKYKHSVEVNVENTIIKPLDVTRYLAVIIDKQLKWRNHLQHLESKMAGRISLLRYLAKSAQERNQKTMISIFKVIARLVMTYEYPILLTANDKPADLYVCRICTSDIENIEGQRICNITASQVY</sequence>
<evidence type="ECO:0000313" key="2">
    <source>
        <dbReference type="Proteomes" id="UP000663828"/>
    </source>
</evidence>
<dbReference type="Proteomes" id="UP000663828">
    <property type="component" value="Unassembled WGS sequence"/>
</dbReference>
<protein>
    <submittedName>
        <fullName evidence="1">Uncharacterized protein</fullName>
    </submittedName>
</protein>
<keyword evidence="2" id="KW-1185">Reference proteome</keyword>
<comment type="caution">
    <text evidence="1">The sequence shown here is derived from an EMBL/GenBank/DDBJ whole genome shotgun (WGS) entry which is preliminary data.</text>
</comment>
<gene>
    <name evidence="1" type="ORF">XAT740_LOCUS38400</name>
</gene>
<name>A0A815RM46_ADIRI</name>
<organism evidence="1 2">
    <name type="scientific">Adineta ricciae</name>
    <name type="common">Rotifer</name>
    <dbReference type="NCBI Taxonomy" id="249248"/>
    <lineage>
        <taxon>Eukaryota</taxon>
        <taxon>Metazoa</taxon>
        <taxon>Spiralia</taxon>
        <taxon>Gnathifera</taxon>
        <taxon>Rotifera</taxon>
        <taxon>Eurotatoria</taxon>
        <taxon>Bdelloidea</taxon>
        <taxon>Adinetida</taxon>
        <taxon>Adinetidae</taxon>
        <taxon>Adineta</taxon>
    </lineage>
</organism>
<dbReference type="AlphaFoldDB" id="A0A815RM46"/>